<dbReference type="Proteomes" id="UP001597493">
    <property type="component" value="Unassembled WGS sequence"/>
</dbReference>
<dbReference type="InterPro" id="IPR017871">
    <property type="entry name" value="ABC_transporter-like_CS"/>
</dbReference>
<keyword evidence="7" id="KW-1278">Translocase</keyword>
<name>A0ABW5QYP5_9BACL</name>
<comment type="caution">
    <text evidence="10">The sequence shown here is derived from an EMBL/GenBank/DDBJ whole genome shotgun (WGS) entry which is preliminary data.</text>
</comment>
<evidence type="ECO:0000256" key="4">
    <source>
        <dbReference type="ARBA" id="ARBA00022475"/>
    </source>
</evidence>
<dbReference type="InterPro" id="IPR015856">
    <property type="entry name" value="ABC_transpr_CbiO/EcfA_su"/>
</dbReference>
<evidence type="ECO:0000313" key="10">
    <source>
        <dbReference type="EMBL" id="MFD2660863.1"/>
    </source>
</evidence>
<keyword evidence="8" id="KW-0472">Membrane</keyword>
<feature type="non-terminal residue" evidence="10">
    <location>
        <position position="247"/>
    </location>
</feature>
<evidence type="ECO:0000256" key="7">
    <source>
        <dbReference type="ARBA" id="ARBA00022967"/>
    </source>
</evidence>
<proteinExistence type="inferred from homology"/>
<evidence type="ECO:0000256" key="6">
    <source>
        <dbReference type="ARBA" id="ARBA00022840"/>
    </source>
</evidence>
<evidence type="ECO:0000256" key="5">
    <source>
        <dbReference type="ARBA" id="ARBA00022741"/>
    </source>
</evidence>
<evidence type="ECO:0000256" key="3">
    <source>
        <dbReference type="ARBA" id="ARBA00022448"/>
    </source>
</evidence>
<dbReference type="GO" id="GO:0005524">
    <property type="term" value="F:ATP binding"/>
    <property type="evidence" value="ECO:0007669"/>
    <property type="project" value="UniProtKB-KW"/>
</dbReference>
<dbReference type="PANTHER" id="PTHR43553">
    <property type="entry name" value="HEAVY METAL TRANSPORTER"/>
    <property type="match status" value="1"/>
</dbReference>
<dbReference type="RefSeq" id="WP_379272925.1">
    <property type="nucleotide sequence ID" value="NZ_JBHUMY010000012.1"/>
</dbReference>
<keyword evidence="11" id="KW-1185">Reference proteome</keyword>
<evidence type="ECO:0000259" key="9">
    <source>
        <dbReference type="PROSITE" id="PS50893"/>
    </source>
</evidence>
<evidence type="ECO:0000256" key="2">
    <source>
        <dbReference type="ARBA" id="ARBA00005417"/>
    </source>
</evidence>
<protein>
    <submittedName>
        <fullName evidence="10">Energy-coupling factor ABC transporter ATP-binding protein</fullName>
    </submittedName>
</protein>
<dbReference type="Pfam" id="PF00005">
    <property type="entry name" value="ABC_tran"/>
    <property type="match status" value="1"/>
</dbReference>
<dbReference type="PROSITE" id="PS50893">
    <property type="entry name" value="ABC_TRANSPORTER_2"/>
    <property type="match status" value="1"/>
</dbReference>
<dbReference type="EMBL" id="JBHUMY010000012">
    <property type="protein sequence ID" value="MFD2660863.1"/>
    <property type="molecule type" value="Genomic_DNA"/>
</dbReference>
<dbReference type="InterPro" id="IPR003439">
    <property type="entry name" value="ABC_transporter-like_ATP-bd"/>
</dbReference>
<comment type="subcellular location">
    <subcellularLocation>
        <location evidence="1">Cell membrane</location>
        <topology evidence="1">Peripheral membrane protein</topology>
    </subcellularLocation>
</comment>
<accession>A0ABW5QYP5</accession>
<keyword evidence="4" id="KW-1003">Cell membrane</keyword>
<dbReference type="PANTHER" id="PTHR43553:SF1">
    <property type="entry name" value="ABC TRANSPORTER I FAMILY MEMBER 11, CHLOROPLASTIC"/>
    <property type="match status" value="1"/>
</dbReference>
<dbReference type="PROSITE" id="PS00211">
    <property type="entry name" value="ABC_TRANSPORTER_1"/>
    <property type="match status" value="1"/>
</dbReference>
<dbReference type="InterPro" id="IPR050095">
    <property type="entry name" value="ECF_ABC_transporter_ATP-bd"/>
</dbReference>
<keyword evidence="3" id="KW-0813">Transport</keyword>
<keyword evidence="6 10" id="KW-0067">ATP-binding</keyword>
<gene>
    <name evidence="10" type="ORF">ACFSW5_11455</name>
</gene>
<evidence type="ECO:0000256" key="1">
    <source>
        <dbReference type="ARBA" id="ARBA00004202"/>
    </source>
</evidence>
<dbReference type="InterPro" id="IPR003593">
    <property type="entry name" value="AAA+_ATPase"/>
</dbReference>
<dbReference type="Gene3D" id="3.40.50.300">
    <property type="entry name" value="P-loop containing nucleotide triphosphate hydrolases"/>
    <property type="match status" value="1"/>
</dbReference>
<dbReference type="SUPFAM" id="SSF52540">
    <property type="entry name" value="P-loop containing nucleoside triphosphate hydrolases"/>
    <property type="match status" value="1"/>
</dbReference>
<keyword evidence="5" id="KW-0547">Nucleotide-binding</keyword>
<reference evidence="11" key="1">
    <citation type="journal article" date="2019" name="Int. J. Syst. Evol. Microbiol.">
        <title>The Global Catalogue of Microorganisms (GCM) 10K type strain sequencing project: providing services to taxonomists for standard genome sequencing and annotation.</title>
        <authorList>
            <consortium name="The Broad Institute Genomics Platform"/>
            <consortium name="The Broad Institute Genome Sequencing Center for Infectious Disease"/>
            <person name="Wu L."/>
            <person name="Ma J."/>
        </authorList>
    </citation>
    <scope>NUCLEOTIDE SEQUENCE [LARGE SCALE GENOMIC DNA]</scope>
    <source>
        <strain evidence="11">TISTR 1827</strain>
    </source>
</reference>
<feature type="domain" description="ABC transporter" evidence="9">
    <location>
        <begin position="5"/>
        <end position="245"/>
    </location>
</feature>
<evidence type="ECO:0000256" key="8">
    <source>
        <dbReference type="ARBA" id="ARBA00023136"/>
    </source>
</evidence>
<dbReference type="InterPro" id="IPR027417">
    <property type="entry name" value="P-loop_NTPase"/>
</dbReference>
<dbReference type="SMART" id="SM00382">
    <property type="entry name" value="AAA"/>
    <property type="match status" value="1"/>
</dbReference>
<evidence type="ECO:0000313" key="11">
    <source>
        <dbReference type="Proteomes" id="UP001597493"/>
    </source>
</evidence>
<organism evidence="10 11">
    <name type="scientific">Paenibacillus thailandensis</name>
    <dbReference type="NCBI Taxonomy" id="393250"/>
    <lineage>
        <taxon>Bacteria</taxon>
        <taxon>Bacillati</taxon>
        <taxon>Bacillota</taxon>
        <taxon>Bacilli</taxon>
        <taxon>Bacillales</taxon>
        <taxon>Paenibacillaceae</taxon>
        <taxon>Paenibacillus</taxon>
    </lineage>
</organism>
<sequence>MPNPLTAERVTVKSSSGQTLLDRATVRFPAGTVTLVVGRNGAGKSTLLETLAGLRPIADGSVSLGDMPLWLPGRGGGRTNREALLRIGIAMQHSDACWFQATARNELQYSLKPYGIQGDEAKARIRDAVAAAGLEEALLARDPWSLSGGQQRRLSLACLLACEPELLLLDEPTAGLDADGIRRLCAVLAAHKAAGRGAVVVTHDPGALLPLADAVVAVEGGAVREAAAAAAWAAASGAAAPQALRAL</sequence>
<comment type="similarity">
    <text evidence="2">Belongs to the ABC transporter superfamily.</text>
</comment>
<dbReference type="CDD" id="cd03225">
    <property type="entry name" value="ABC_cobalt_CbiO_domain1"/>
    <property type="match status" value="1"/>
</dbReference>